<protein>
    <submittedName>
        <fullName evidence="1">Uncharacterized protein</fullName>
    </submittedName>
</protein>
<evidence type="ECO:0000313" key="3">
    <source>
        <dbReference type="Proteomes" id="UP000032414"/>
    </source>
</evidence>
<dbReference type="KEGG" id="tmc:LMI_2500"/>
<keyword evidence="4" id="KW-1185">Reference proteome</keyword>
<name>A0A098GH27_LEGMI</name>
<reference evidence="1" key="2">
    <citation type="submission" date="2014-09" db="EMBL/GenBank/DDBJ databases">
        <authorList>
            <person name="GOMEZ-VALERO Laura"/>
        </authorList>
    </citation>
    <scope>NUCLEOTIDE SEQUENCE</scope>
    <source>
        <strain evidence="1">ATCC33218</strain>
    </source>
</reference>
<reference evidence="3" key="1">
    <citation type="submission" date="2014-09" db="EMBL/GenBank/DDBJ databases">
        <authorList>
            <person name="Gomez-Valero L."/>
        </authorList>
    </citation>
    <scope>NUCLEOTIDE SEQUENCE [LARGE SCALE GENOMIC DNA]</scope>
    <source>
        <strain evidence="3">ATCC33218</strain>
    </source>
</reference>
<organism evidence="1 3">
    <name type="scientific">Legionella micdadei</name>
    <name type="common">Tatlockia micdadei</name>
    <dbReference type="NCBI Taxonomy" id="451"/>
    <lineage>
        <taxon>Bacteria</taxon>
        <taxon>Pseudomonadati</taxon>
        <taxon>Pseudomonadota</taxon>
        <taxon>Gammaproteobacteria</taxon>
        <taxon>Legionellales</taxon>
        <taxon>Legionellaceae</taxon>
        <taxon>Legionella</taxon>
    </lineage>
</organism>
<proteinExistence type="predicted"/>
<dbReference type="Proteomes" id="UP000032414">
    <property type="component" value="Chromosome I"/>
</dbReference>
<dbReference type="AlphaFoldDB" id="A0A098GH27"/>
<gene>
    <name evidence="1" type="ORF">LMI_2500</name>
    <name evidence="2" type="ORF">SAMN02982997_01140</name>
</gene>
<dbReference type="RefSeq" id="WP_045099950.1">
    <property type="nucleotide sequence ID" value="NZ_CP020614.1"/>
</dbReference>
<evidence type="ECO:0000313" key="2">
    <source>
        <dbReference type="EMBL" id="SCY22784.1"/>
    </source>
</evidence>
<dbReference type="EMBL" id="LN614830">
    <property type="protein sequence ID" value="CEG61764.1"/>
    <property type="molecule type" value="Genomic_DNA"/>
</dbReference>
<dbReference type="OrthoDB" id="9957523at2"/>
<sequence>MFLHYIREIESVLEYARREFSLGRHKRANFALKDVFGLLTQQNYYSGEIEFNHLHGDQQFAVRLDSAIHDYCDLINKVYFAQSYHLLARCNDLIVKGDLQQAALLLHIVKSYANNLQKFYLTALHNGLASTPAYIDFPKDFDYLKRYIHKSAENFNLTLLSDKLVYNIMHFKDNQSALGLNLPFRGLTGAGSNRYSQFSPSTVPATASAEDRVETEQIDHDLGFNNA</sequence>
<evidence type="ECO:0000313" key="4">
    <source>
        <dbReference type="Proteomes" id="UP000182998"/>
    </source>
</evidence>
<evidence type="ECO:0000313" key="1">
    <source>
        <dbReference type="EMBL" id="CEG61764.1"/>
    </source>
</evidence>
<dbReference type="EMBL" id="FMVN01000005">
    <property type="protein sequence ID" value="SCY22784.1"/>
    <property type="molecule type" value="Genomic_DNA"/>
</dbReference>
<dbReference type="Proteomes" id="UP000182998">
    <property type="component" value="Unassembled WGS sequence"/>
</dbReference>
<reference evidence="2 4" key="3">
    <citation type="submission" date="2016-10" db="EMBL/GenBank/DDBJ databases">
        <authorList>
            <person name="Varghese N."/>
            <person name="Submissions S."/>
        </authorList>
    </citation>
    <scope>NUCLEOTIDE SEQUENCE [LARGE SCALE GENOMIC DNA]</scope>
    <source>
        <strain evidence="2 4">ATCC 33218</strain>
    </source>
</reference>
<dbReference type="PATRIC" id="fig|451.8.peg.2757"/>
<accession>A0A098GH27</accession>
<dbReference type="HOGENOM" id="CLU_1219215_0_0_6"/>